<dbReference type="Proteomes" id="UP000621799">
    <property type="component" value="Unassembled WGS sequence"/>
</dbReference>
<dbReference type="RefSeq" id="WP_264321383.1">
    <property type="nucleotide sequence ID" value="NZ_JADEXN010000158.1"/>
</dbReference>
<evidence type="ECO:0000256" key="2">
    <source>
        <dbReference type="ARBA" id="ARBA00022603"/>
    </source>
</evidence>
<dbReference type="Pfam" id="PF07669">
    <property type="entry name" value="Eco57I"/>
    <property type="match status" value="2"/>
</dbReference>
<reference evidence="7" key="1">
    <citation type="submission" date="2020-10" db="EMBL/GenBank/DDBJ databases">
        <authorList>
            <person name="Castelo-Branco R."/>
            <person name="Eusebio N."/>
            <person name="Adriana R."/>
            <person name="Vieira A."/>
            <person name="Brugerolle De Fraissinette N."/>
            <person name="Rezende De Castro R."/>
            <person name="Schneider M.P."/>
            <person name="Vasconcelos V."/>
            <person name="Leao P.N."/>
        </authorList>
    </citation>
    <scope>NUCLEOTIDE SEQUENCE</scope>
    <source>
        <strain evidence="7">LEGE 11467</strain>
    </source>
</reference>
<feature type="domain" description="Type II methyltransferase M.TaqI-like" evidence="6">
    <location>
        <begin position="581"/>
        <end position="638"/>
    </location>
</feature>
<dbReference type="SUPFAM" id="SSF53335">
    <property type="entry name" value="S-adenosyl-L-methionine-dependent methyltransferases"/>
    <property type="match status" value="1"/>
</dbReference>
<dbReference type="InterPro" id="IPR050953">
    <property type="entry name" value="N4_N6_ade-DNA_methylase"/>
</dbReference>
<name>A0A928Z829_9CYAN</name>
<keyword evidence="3" id="KW-0808">Transferase</keyword>
<keyword evidence="8" id="KW-1185">Reference proteome</keyword>
<comment type="caution">
    <text evidence="7">The sequence shown here is derived from an EMBL/GenBank/DDBJ whole genome shotgun (WGS) entry which is preliminary data.</text>
</comment>
<gene>
    <name evidence="7" type="ORF">IQ235_10235</name>
</gene>
<keyword evidence="7" id="KW-0547">Nucleotide-binding</keyword>
<evidence type="ECO:0000256" key="3">
    <source>
        <dbReference type="ARBA" id="ARBA00022679"/>
    </source>
</evidence>
<accession>A0A928Z829</accession>
<protein>
    <recommendedName>
        <fullName evidence="1">site-specific DNA-methyltransferase (adenine-specific)</fullName>
        <ecNumber evidence="1">2.1.1.72</ecNumber>
    </recommendedName>
</protein>
<dbReference type="GO" id="GO:0005524">
    <property type="term" value="F:ATP binding"/>
    <property type="evidence" value="ECO:0007669"/>
    <property type="project" value="UniProtKB-KW"/>
</dbReference>
<evidence type="ECO:0000256" key="4">
    <source>
        <dbReference type="ARBA" id="ARBA00022691"/>
    </source>
</evidence>
<evidence type="ECO:0000256" key="1">
    <source>
        <dbReference type="ARBA" id="ARBA00011900"/>
    </source>
</evidence>
<dbReference type="GO" id="GO:0006304">
    <property type="term" value="P:DNA modification"/>
    <property type="evidence" value="ECO:0007669"/>
    <property type="project" value="InterPro"/>
</dbReference>
<evidence type="ECO:0000313" key="8">
    <source>
        <dbReference type="Proteomes" id="UP000621799"/>
    </source>
</evidence>
<feature type="domain" description="Type II methyltransferase M.TaqI-like" evidence="6">
    <location>
        <begin position="307"/>
        <end position="508"/>
    </location>
</feature>
<dbReference type="InterPro" id="IPR011639">
    <property type="entry name" value="MethylTrfase_TaqI-like_dom"/>
</dbReference>
<dbReference type="PANTHER" id="PTHR33841:SF1">
    <property type="entry name" value="DNA METHYLTRANSFERASE A"/>
    <property type="match status" value="1"/>
</dbReference>
<proteinExistence type="predicted"/>
<keyword evidence="7" id="KW-0067">ATP-binding</keyword>
<evidence type="ECO:0000313" key="7">
    <source>
        <dbReference type="EMBL" id="MBE9041155.1"/>
    </source>
</evidence>
<dbReference type="PANTHER" id="PTHR33841">
    <property type="entry name" value="DNA METHYLTRANSFERASE YEEA-RELATED"/>
    <property type="match status" value="1"/>
</dbReference>
<evidence type="ECO:0000259" key="6">
    <source>
        <dbReference type="Pfam" id="PF07669"/>
    </source>
</evidence>
<dbReference type="Gene3D" id="3.40.50.150">
    <property type="entry name" value="Vaccinia Virus protein VP39"/>
    <property type="match status" value="1"/>
</dbReference>
<dbReference type="EMBL" id="JADEXN010000158">
    <property type="protein sequence ID" value="MBE9041155.1"/>
    <property type="molecule type" value="Genomic_DNA"/>
</dbReference>
<keyword evidence="4" id="KW-0949">S-adenosyl-L-methionine</keyword>
<dbReference type="GO" id="GO:0032259">
    <property type="term" value="P:methylation"/>
    <property type="evidence" value="ECO:0007669"/>
    <property type="project" value="UniProtKB-KW"/>
</dbReference>
<dbReference type="InterPro" id="IPR029063">
    <property type="entry name" value="SAM-dependent_MTases_sf"/>
</dbReference>
<organism evidence="7 8">
    <name type="scientific">Zarconia navalis LEGE 11467</name>
    <dbReference type="NCBI Taxonomy" id="1828826"/>
    <lineage>
        <taxon>Bacteria</taxon>
        <taxon>Bacillati</taxon>
        <taxon>Cyanobacteriota</taxon>
        <taxon>Cyanophyceae</taxon>
        <taxon>Oscillatoriophycideae</taxon>
        <taxon>Oscillatoriales</taxon>
        <taxon>Oscillatoriales incertae sedis</taxon>
        <taxon>Zarconia</taxon>
        <taxon>Zarconia navalis</taxon>
    </lineage>
</organism>
<keyword evidence="2" id="KW-0489">Methyltransferase</keyword>
<evidence type="ECO:0000256" key="5">
    <source>
        <dbReference type="ARBA" id="ARBA00047942"/>
    </source>
</evidence>
<comment type="catalytic activity">
    <reaction evidence="5">
        <text>a 2'-deoxyadenosine in DNA + S-adenosyl-L-methionine = an N(6)-methyl-2'-deoxyadenosine in DNA + S-adenosyl-L-homocysteine + H(+)</text>
        <dbReference type="Rhea" id="RHEA:15197"/>
        <dbReference type="Rhea" id="RHEA-COMP:12418"/>
        <dbReference type="Rhea" id="RHEA-COMP:12419"/>
        <dbReference type="ChEBI" id="CHEBI:15378"/>
        <dbReference type="ChEBI" id="CHEBI:57856"/>
        <dbReference type="ChEBI" id="CHEBI:59789"/>
        <dbReference type="ChEBI" id="CHEBI:90615"/>
        <dbReference type="ChEBI" id="CHEBI:90616"/>
        <dbReference type="EC" id="2.1.1.72"/>
    </reaction>
</comment>
<dbReference type="GO" id="GO:0009007">
    <property type="term" value="F:site-specific DNA-methyltransferase (adenine-specific) activity"/>
    <property type="evidence" value="ECO:0007669"/>
    <property type="project" value="UniProtKB-EC"/>
</dbReference>
<dbReference type="PRINTS" id="PR00507">
    <property type="entry name" value="N12N6MTFRASE"/>
</dbReference>
<dbReference type="AlphaFoldDB" id="A0A928Z829"/>
<sequence>MAPDFGCIEQFFQEFQAEHLALFQGIRGLDREDDRRWYTSVLFDRLIPIYFLQCRGWLDNGDLHYLENKLGQSQLRGENRFFSEFLQALFFEGLAKPELERNITVRALVGNLPYWNGNLFRLHSLERQYPNIEISDGAFEQLCEWFGSYEWRLYDGVSHHPREITPELWGYVFEQYINRDRLGAYFTPPEIAEYLCDRTVGKAIVDRVNTDFDRNFEDFNELVIQLDPQICGELVCNILPSLSILDPACGSGTLLLAAMKMLFSVYVAAIEIIRREGNRADKQWLRKLETEHPSLSYEIGRRIATDNLYGIDVREEAIEITQLRLCLVFMAAIESIEELESLPNLDFNLMAGNSLVGWIRVDEEGFDAVGEHQQGNLLQPLVAHSYRKILREKNVRIEQYKAQSLILQEAQNLSKQTNPQFLRDRIADVDGKVQQKLDRLLLDEFSLRLGIQYQQSQLEGKPNKRLLTLADIQALKPFHWGYQFNNILEVRGGFDVIITHPPWEQFKPDLKYFITKHKNLLIERKIIDRNSKFDRRKFFQDSEISALWRQFKDRYSSVSQYYRSTDRYQSQTVTIFDRKIQNNLYLYHLFIELSFQILRTGGYCAFVIPYRFYQDLESLKLREMIFNRTQLGCIISFDRDLDFLHRLSDDAHLSLLEFKKDGITQKIEIFHNVQHLRRIQDRVNKSKATIDISRSRDAISNLFYILDFETEIELEVIKKVNYFLKIDILQEQSWNFTWGKFLTLKETRDFHLKPERENQIKIYNANAIEPFSYNKERVKSTIPWEVLDRENILNDREYCLVIKSNTRKSDPRTSIATLMPKNTQCDKSLFVAKPNGLKFPTPAEKLAILAILNSFVLDFYLRKILVDRVSLFYFSQLRLPRIGASDRYFQQIVERSAKLVCTRSEFDELAREVGLGSHECGVTEKAHRARLRAELDAIVAHLYGLTEAEFHFILSTFPKVPELVKVKAIETYQLFVTKAR</sequence>
<dbReference type="EC" id="2.1.1.72" evidence="1"/>